<feature type="region of interest" description="Disordered" evidence="1">
    <location>
        <begin position="27"/>
        <end position="72"/>
    </location>
</feature>
<gene>
    <name evidence="3" type="ORF">OMP38_29195</name>
</gene>
<keyword evidence="4" id="KW-1185">Reference proteome</keyword>
<comment type="caution">
    <text evidence="3">The sequence shown here is derived from an EMBL/GenBank/DDBJ whole genome shotgun (WGS) entry which is preliminary data.</text>
</comment>
<name>A0A9X4KLL6_9BACL</name>
<organism evidence="3 4">
    <name type="scientific">Cohnella ginsengisoli</name>
    <dbReference type="NCBI Taxonomy" id="425004"/>
    <lineage>
        <taxon>Bacteria</taxon>
        <taxon>Bacillati</taxon>
        <taxon>Bacillota</taxon>
        <taxon>Bacilli</taxon>
        <taxon>Bacillales</taxon>
        <taxon>Paenibacillaceae</taxon>
        <taxon>Cohnella</taxon>
    </lineage>
</organism>
<dbReference type="Proteomes" id="UP001153387">
    <property type="component" value="Unassembled WGS sequence"/>
</dbReference>
<evidence type="ECO:0000256" key="2">
    <source>
        <dbReference type="SAM" id="SignalP"/>
    </source>
</evidence>
<feature type="chain" id="PRO_5040761294" description="DUF3221 domain-containing protein" evidence="2">
    <location>
        <begin position="24"/>
        <end position="154"/>
    </location>
</feature>
<dbReference type="AlphaFoldDB" id="A0A9X4KLL6"/>
<keyword evidence="2" id="KW-0732">Signal</keyword>
<evidence type="ECO:0000313" key="4">
    <source>
        <dbReference type="Proteomes" id="UP001153387"/>
    </source>
</evidence>
<dbReference type="PROSITE" id="PS51257">
    <property type="entry name" value="PROKAR_LIPOPROTEIN"/>
    <property type="match status" value="1"/>
</dbReference>
<accession>A0A9X4KLL6</accession>
<proteinExistence type="predicted"/>
<dbReference type="EMBL" id="JAPDHZ010000006">
    <property type="protein sequence ID" value="MDG0794457.1"/>
    <property type="molecule type" value="Genomic_DNA"/>
</dbReference>
<reference evidence="3 4" key="1">
    <citation type="submission" date="2022-10" db="EMBL/GenBank/DDBJ databases">
        <title>Comparative genomic analysis of Cohnella hashimotonis sp. nov., isolated from the International Space Station.</title>
        <authorList>
            <person name="Simpson A."/>
            <person name="Venkateswaran K."/>
        </authorList>
    </citation>
    <scope>NUCLEOTIDE SEQUENCE [LARGE SCALE GENOMIC DNA]</scope>
    <source>
        <strain evidence="3 4">DSM 18997</strain>
    </source>
</reference>
<feature type="signal peptide" evidence="2">
    <location>
        <begin position="1"/>
        <end position="23"/>
    </location>
</feature>
<protein>
    <recommendedName>
        <fullName evidence="5">DUF3221 domain-containing protein</fullName>
    </recommendedName>
</protein>
<dbReference type="RefSeq" id="WP_277568197.1">
    <property type="nucleotide sequence ID" value="NZ_JAPDHZ010000006.1"/>
</dbReference>
<evidence type="ECO:0008006" key="5">
    <source>
        <dbReference type="Google" id="ProtNLM"/>
    </source>
</evidence>
<evidence type="ECO:0000313" key="3">
    <source>
        <dbReference type="EMBL" id="MDG0794457.1"/>
    </source>
</evidence>
<sequence length="154" mass="16243">MIIRVASGAAVLLLGSALLGACADKEPSAVNTPTGGSVAEAAVQSDSAERPSYLPAGFPLPDDADIRTSHQETTDGKRSVLLIFATKKSMDEVSALYKDYFNAELGENAVQTVDDKNLIIQGNSKTEKETWSMIGGPLAAEDGVVELTLTWTEV</sequence>
<evidence type="ECO:0000256" key="1">
    <source>
        <dbReference type="SAM" id="MobiDB-lite"/>
    </source>
</evidence>